<dbReference type="FunFam" id="2.20.25.80:FF:000003">
    <property type="entry name" value="WRKY transcription factor 57"/>
    <property type="match status" value="1"/>
</dbReference>
<feature type="region of interest" description="Disordered" evidence="6">
    <location>
        <begin position="122"/>
        <end position="162"/>
    </location>
</feature>
<dbReference type="AlphaFoldDB" id="A0AA41RLZ1"/>
<dbReference type="InterPro" id="IPR044810">
    <property type="entry name" value="WRKY_plant"/>
</dbReference>
<evidence type="ECO:0000256" key="2">
    <source>
        <dbReference type="ARBA" id="ARBA00023015"/>
    </source>
</evidence>
<dbReference type="EMBL" id="JAJJMA010015040">
    <property type="protein sequence ID" value="MCL7022792.1"/>
    <property type="molecule type" value="Genomic_DNA"/>
</dbReference>
<dbReference type="InterPro" id="IPR003657">
    <property type="entry name" value="WRKY_dom"/>
</dbReference>
<dbReference type="SMART" id="SM00774">
    <property type="entry name" value="WRKY"/>
    <property type="match status" value="1"/>
</dbReference>
<gene>
    <name evidence="8" type="ORF">MKW94_012982</name>
</gene>
<feature type="domain" description="WRKY" evidence="7">
    <location>
        <begin position="173"/>
        <end position="238"/>
    </location>
</feature>
<dbReference type="Proteomes" id="UP001177140">
    <property type="component" value="Unassembled WGS sequence"/>
</dbReference>
<evidence type="ECO:0000259" key="7">
    <source>
        <dbReference type="PROSITE" id="PS50811"/>
    </source>
</evidence>
<feature type="compositionally biased region" description="Basic residues" evidence="6">
    <location>
        <begin position="145"/>
        <end position="162"/>
    </location>
</feature>
<evidence type="ECO:0000256" key="4">
    <source>
        <dbReference type="ARBA" id="ARBA00023163"/>
    </source>
</evidence>
<dbReference type="Gene3D" id="2.20.25.80">
    <property type="entry name" value="WRKY domain"/>
    <property type="match status" value="1"/>
</dbReference>
<name>A0AA41RLZ1_PAPNU</name>
<keyword evidence="9" id="KW-1185">Reference proteome</keyword>
<accession>A0AA41RLZ1</accession>
<protein>
    <recommendedName>
        <fullName evidence="7">WRKY domain-containing protein</fullName>
    </recommendedName>
</protein>
<organism evidence="8 9">
    <name type="scientific">Papaver nudicaule</name>
    <name type="common">Iceland poppy</name>
    <dbReference type="NCBI Taxonomy" id="74823"/>
    <lineage>
        <taxon>Eukaryota</taxon>
        <taxon>Viridiplantae</taxon>
        <taxon>Streptophyta</taxon>
        <taxon>Embryophyta</taxon>
        <taxon>Tracheophyta</taxon>
        <taxon>Spermatophyta</taxon>
        <taxon>Magnoliopsida</taxon>
        <taxon>Ranunculales</taxon>
        <taxon>Papaveraceae</taxon>
        <taxon>Papaveroideae</taxon>
        <taxon>Papaver</taxon>
    </lineage>
</organism>
<dbReference type="PANTHER" id="PTHR31221:SF111">
    <property type="entry name" value="WRKY TRANSCRIPTION FACTOR 43-RELATED"/>
    <property type="match status" value="1"/>
</dbReference>
<evidence type="ECO:0000313" key="8">
    <source>
        <dbReference type="EMBL" id="MCL7022792.1"/>
    </source>
</evidence>
<dbReference type="InterPro" id="IPR036576">
    <property type="entry name" value="WRKY_dom_sf"/>
</dbReference>
<keyword evidence="3" id="KW-0238">DNA-binding</keyword>
<dbReference type="SUPFAM" id="SSF118290">
    <property type="entry name" value="WRKY DNA-binding domain"/>
    <property type="match status" value="1"/>
</dbReference>
<keyword evidence="2" id="KW-0805">Transcription regulation</keyword>
<sequence>METTENTTPPPTQPFQPIEQDHEQQYQYPNNNFFYDTTVPPPLSSLLAHPNSSSILMNQLQLQQQQQQQINPLMDIDWISLLSANNSNFNSSIGRTGSGSNLQNHMLATGTTASTSSVVMGHDQNNQEKEETEQKGSGSMDQDRSKHKVSGKGNSRIKKKVSRPTRFAFQTKSVEDILDDGYRWRKYGQKAVKNTNYPRSYYRCTHHTCNVKKQIQRLSKDTSIVVTTYEGVHNHPCEKLMETLSPLLRQMQFLARF</sequence>
<dbReference type="Pfam" id="PF03106">
    <property type="entry name" value="WRKY"/>
    <property type="match status" value="1"/>
</dbReference>
<reference evidence="8" key="1">
    <citation type="submission" date="2022-03" db="EMBL/GenBank/DDBJ databases">
        <title>A functionally conserved STORR gene fusion in Papaver species that diverged 16.8 million years ago.</title>
        <authorList>
            <person name="Catania T."/>
        </authorList>
    </citation>
    <scope>NUCLEOTIDE SEQUENCE</scope>
    <source>
        <strain evidence="8">S-191538</strain>
    </source>
</reference>
<dbReference type="GO" id="GO:0003700">
    <property type="term" value="F:DNA-binding transcription factor activity"/>
    <property type="evidence" value="ECO:0007669"/>
    <property type="project" value="InterPro"/>
</dbReference>
<evidence type="ECO:0000256" key="3">
    <source>
        <dbReference type="ARBA" id="ARBA00023125"/>
    </source>
</evidence>
<dbReference type="PROSITE" id="PS50811">
    <property type="entry name" value="WRKY"/>
    <property type="match status" value="1"/>
</dbReference>
<evidence type="ECO:0000256" key="6">
    <source>
        <dbReference type="SAM" id="MobiDB-lite"/>
    </source>
</evidence>
<dbReference type="PANTHER" id="PTHR31221">
    <property type="entry name" value="WRKY TRANSCRIPTION FACTOR PROTEIN 1-RELATED"/>
    <property type="match status" value="1"/>
</dbReference>
<evidence type="ECO:0000313" key="9">
    <source>
        <dbReference type="Proteomes" id="UP001177140"/>
    </source>
</evidence>
<dbReference type="GO" id="GO:0043565">
    <property type="term" value="F:sequence-specific DNA binding"/>
    <property type="evidence" value="ECO:0007669"/>
    <property type="project" value="InterPro"/>
</dbReference>
<evidence type="ECO:0000256" key="5">
    <source>
        <dbReference type="ARBA" id="ARBA00023242"/>
    </source>
</evidence>
<comment type="subcellular location">
    <subcellularLocation>
        <location evidence="1">Nucleus</location>
    </subcellularLocation>
</comment>
<dbReference type="GO" id="GO:0005634">
    <property type="term" value="C:nucleus"/>
    <property type="evidence" value="ECO:0007669"/>
    <property type="project" value="UniProtKB-SubCell"/>
</dbReference>
<feature type="compositionally biased region" description="Basic and acidic residues" evidence="6">
    <location>
        <begin position="125"/>
        <end position="134"/>
    </location>
</feature>
<keyword evidence="4" id="KW-0804">Transcription</keyword>
<proteinExistence type="predicted"/>
<keyword evidence="5" id="KW-0539">Nucleus</keyword>
<comment type="caution">
    <text evidence="8">The sequence shown here is derived from an EMBL/GenBank/DDBJ whole genome shotgun (WGS) entry which is preliminary data.</text>
</comment>
<evidence type="ECO:0000256" key="1">
    <source>
        <dbReference type="ARBA" id="ARBA00004123"/>
    </source>
</evidence>